<proteinExistence type="predicted"/>
<evidence type="ECO:0000256" key="1">
    <source>
        <dbReference type="ARBA" id="ARBA00022491"/>
    </source>
</evidence>
<sequence length="179" mass="20913">MKKKAEKTYVRRKKMERKGNNQVDEKETQQKDVHNEEKEILGDDLVLNEDSTITRSYKLIERPLVSYEDHTGAASVLNSECVLAISSGSLYKRSNAYEDKLNECEDQRFIEMLYGAEGGEVIENIKSDPSLALACVMKRVKQRQEEWRTCLYEFKEPWGEVYARNFQKSLDHKTYDKKS</sequence>
<evidence type="ECO:0000313" key="4">
    <source>
        <dbReference type="Proteomes" id="UP000008694"/>
    </source>
</evidence>
<feature type="region of interest" description="Disordered" evidence="2">
    <location>
        <begin position="1"/>
        <end position="37"/>
    </location>
</feature>
<keyword evidence="4" id="KW-1185">Reference proteome</keyword>
<dbReference type="HOGENOM" id="CLU_1505476_0_0_1"/>
<accession>D7KHS4</accession>
<organism evidence="4">
    <name type="scientific">Arabidopsis lyrata subsp. lyrata</name>
    <name type="common">Lyre-leaved rock-cress</name>
    <dbReference type="NCBI Taxonomy" id="81972"/>
    <lineage>
        <taxon>Eukaryota</taxon>
        <taxon>Viridiplantae</taxon>
        <taxon>Streptophyta</taxon>
        <taxon>Embryophyta</taxon>
        <taxon>Tracheophyta</taxon>
        <taxon>Spermatophyta</taxon>
        <taxon>Magnoliopsida</taxon>
        <taxon>eudicotyledons</taxon>
        <taxon>Gunneridae</taxon>
        <taxon>Pentapetalae</taxon>
        <taxon>rosids</taxon>
        <taxon>malvids</taxon>
        <taxon>Brassicales</taxon>
        <taxon>Brassicaceae</taxon>
        <taxon>Camelineae</taxon>
        <taxon>Arabidopsis</taxon>
    </lineage>
</organism>
<protein>
    <submittedName>
        <fullName evidence="3">Uncharacterized protein</fullName>
    </submittedName>
</protein>
<name>D7KHS4_ARALL</name>
<evidence type="ECO:0000256" key="2">
    <source>
        <dbReference type="SAM" id="MobiDB-lite"/>
    </source>
</evidence>
<dbReference type="InterPro" id="IPR039774">
    <property type="entry name" value="Sin3-like"/>
</dbReference>
<dbReference type="STRING" id="81972.D7KHS4"/>
<dbReference type="GO" id="GO:0003714">
    <property type="term" value="F:transcription corepressor activity"/>
    <property type="evidence" value="ECO:0007669"/>
    <property type="project" value="InterPro"/>
</dbReference>
<feature type="compositionally biased region" description="Basic residues" evidence="2">
    <location>
        <begin position="1"/>
        <end position="16"/>
    </location>
</feature>
<dbReference type="Proteomes" id="UP000008694">
    <property type="component" value="Unassembled WGS sequence"/>
</dbReference>
<reference evidence="4" key="1">
    <citation type="journal article" date="2011" name="Nat. Genet.">
        <title>The Arabidopsis lyrata genome sequence and the basis of rapid genome size change.</title>
        <authorList>
            <person name="Hu T.T."/>
            <person name="Pattyn P."/>
            <person name="Bakker E.G."/>
            <person name="Cao J."/>
            <person name="Cheng J.-F."/>
            <person name="Clark R.M."/>
            <person name="Fahlgren N."/>
            <person name="Fawcett J.A."/>
            <person name="Grimwood J."/>
            <person name="Gundlach H."/>
            <person name="Haberer G."/>
            <person name="Hollister J.D."/>
            <person name="Ossowski S."/>
            <person name="Ottilar R.P."/>
            <person name="Salamov A.A."/>
            <person name="Schneeberger K."/>
            <person name="Spannagl M."/>
            <person name="Wang X."/>
            <person name="Yang L."/>
            <person name="Nasrallah M.E."/>
            <person name="Bergelson J."/>
            <person name="Carrington J.C."/>
            <person name="Gaut B.S."/>
            <person name="Schmutz J."/>
            <person name="Mayer K.F.X."/>
            <person name="Van de Peer Y."/>
            <person name="Grigoriev I.V."/>
            <person name="Nordborg M."/>
            <person name="Weigel D."/>
            <person name="Guo Y.-L."/>
        </authorList>
    </citation>
    <scope>NUCLEOTIDE SEQUENCE [LARGE SCALE GENOMIC DNA]</scope>
    <source>
        <strain evidence="4">cv. MN47</strain>
    </source>
</reference>
<dbReference type="EMBL" id="GL348713">
    <property type="protein sequence ID" value="EFH70576.1"/>
    <property type="molecule type" value="Genomic_DNA"/>
</dbReference>
<feature type="compositionally biased region" description="Basic and acidic residues" evidence="2">
    <location>
        <begin position="17"/>
        <end position="37"/>
    </location>
</feature>
<dbReference type="GO" id="GO:0000122">
    <property type="term" value="P:negative regulation of transcription by RNA polymerase II"/>
    <property type="evidence" value="ECO:0007669"/>
    <property type="project" value="TreeGrafter"/>
</dbReference>
<evidence type="ECO:0000313" key="3">
    <source>
        <dbReference type="EMBL" id="EFH70576.1"/>
    </source>
</evidence>
<dbReference type="GO" id="GO:0000118">
    <property type="term" value="C:histone deacetylase complex"/>
    <property type="evidence" value="ECO:0007669"/>
    <property type="project" value="TreeGrafter"/>
</dbReference>
<dbReference type="eggNOG" id="KOG4204">
    <property type="taxonomic scope" value="Eukaryota"/>
</dbReference>
<gene>
    <name evidence="3" type="ORF">ARALYDRAFT_892116</name>
</gene>
<dbReference type="GO" id="GO:0000785">
    <property type="term" value="C:chromatin"/>
    <property type="evidence" value="ECO:0007669"/>
    <property type="project" value="TreeGrafter"/>
</dbReference>
<dbReference type="PANTHER" id="PTHR12346">
    <property type="entry name" value="SIN3B-RELATED"/>
    <property type="match status" value="1"/>
</dbReference>
<dbReference type="Gramene" id="scaffold_104910.1">
    <property type="protein sequence ID" value="scaffold_104910.1"/>
    <property type="gene ID" value="scaffold_104910.1"/>
</dbReference>
<keyword evidence="1" id="KW-0678">Repressor</keyword>
<dbReference type="AlphaFoldDB" id="D7KHS4"/>
<dbReference type="PANTHER" id="PTHR12346:SF0">
    <property type="entry name" value="SIN3A, ISOFORM G"/>
    <property type="match status" value="1"/>
</dbReference>